<dbReference type="EMBL" id="JAOCDH010000001">
    <property type="protein sequence ID" value="MDH0699907.1"/>
    <property type="molecule type" value="Genomic_DNA"/>
</dbReference>
<dbReference type="AlphaFoldDB" id="A0AA42II05"/>
<protein>
    <submittedName>
        <fullName evidence="1">Uncharacterized protein</fullName>
    </submittedName>
</protein>
<reference evidence="1" key="1">
    <citation type="submission" date="2022-09" db="EMBL/GenBank/DDBJ databases">
        <title>Intensive care unit water sources are persistently colonized with multi-drug resistant bacteria and are the site of extensive horizontal gene transfer of antibiotic resistance genes.</title>
        <authorList>
            <person name="Diorio-Toth L."/>
        </authorList>
    </citation>
    <scope>NUCLEOTIDE SEQUENCE</scope>
    <source>
        <strain evidence="1">GD03863</strain>
    </source>
</reference>
<proteinExistence type="predicted"/>
<sequence length="313" mass="34125">MAEFEDVTSFLQSQSSRALTDAVNTRNMIWNQIPGQVKERRLSFSVSKPALGAAPKLSDIFGVGDSTNAEVMRLNKEADEWLNKFSPAISADLKTLPEDMLLGIISGSKPYGQDRTVLEIVWQQARDRAGRAADSEVRTIETRFAGAGFSMPQGAMVAAITAAEQRVGQAIAEVNWQQAIKDADIKVDLLKFAEEQAIRLKLGLLSQMAEFYRMWYAVPDRDLERARLRAQAQATFQSAMANYHNVELAWEGMRLDVEKSKVDVGLTYDRNKVALSNGSNTAGALGHATNALAQVAASNGAAASSLVAKVEDV</sequence>
<name>A0AA42II05_9GAMM</name>
<gene>
    <name evidence="1" type="ORF">N5D41_00200</name>
</gene>
<dbReference type="Proteomes" id="UP001161137">
    <property type="component" value="Unassembled WGS sequence"/>
</dbReference>
<accession>A0AA42II05</accession>
<organism evidence="1 2">
    <name type="scientific">Ectopseudomonas toyotomiensis</name>
    <dbReference type="NCBI Taxonomy" id="554344"/>
    <lineage>
        <taxon>Bacteria</taxon>
        <taxon>Pseudomonadati</taxon>
        <taxon>Pseudomonadota</taxon>
        <taxon>Gammaproteobacteria</taxon>
        <taxon>Pseudomonadales</taxon>
        <taxon>Pseudomonadaceae</taxon>
        <taxon>Ectopseudomonas</taxon>
    </lineage>
</organism>
<comment type="caution">
    <text evidence="1">The sequence shown here is derived from an EMBL/GenBank/DDBJ whole genome shotgun (WGS) entry which is preliminary data.</text>
</comment>
<dbReference type="RefSeq" id="WP_196456297.1">
    <property type="nucleotide sequence ID" value="NZ_JACFYY010000001.1"/>
</dbReference>
<evidence type="ECO:0000313" key="2">
    <source>
        <dbReference type="Proteomes" id="UP001161137"/>
    </source>
</evidence>
<evidence type="ECO:0000313" key="1">
    <source>
        <dbReference type="EMBL" id="MDH0699907.1"/>
    </source>
</evidence>